<dbReference type="CDD" id="cd21608">
    <property type="entry name" value="RRM2_NsCP33_like"/>
    <property type="match status" value="1"/>
</dbReference>
<dbReference type="InterPro" id="IPR050502">
    <property type="entry name" value="Euk_RNA-bind_prot"/>
</dbReference>
<dbReference type="PROSITE" id="PS50102">
    <property type="entry name" value="RRM"/>
    <property type="match status" value="2"/>
</dbReference>
<evidence type="ECO:0000256" key="13">
    <source>
        <dbReference type="PROSITE-ProRule" id="PRU00176"/>
    </source>
</evidence>
<feature type="compositionally biased region" description="Acidic residues" evidence="15">
    <location>
        <begin position="322"/>
        <end position="342"/>
    </location>
</feature>
<evidence type="ECO:0000259" key="16">
    <source>
        <dbReference type="PROSITE" id="PS50102"/>
    </source>
</evidence>
<keyword evidence="4" id="KW-0934">Plastid</keyword>
<evidence type="ECO:0000256" key="3">
    <source>
        <dbReference type="ARBA" id="ARBA00022528"/>
    </source>
</evidence>
<sequence>MHTTVFSKGNEGVVQNQSVATLCTAPWWSSGFMSQSVAFAEPFGQLKSASVDQQPKGNATEFTISSGDCKSSANGQKLSNVQAATSVRAANMDYRGHFELGFGQSLISAKYPYGEQCIGLFSAYAPQLSGRIMLPLNLASDEGPIFVNAKQYHGILRRRKTRAKEMEKKALKPRKPYLHLSRHLHALRRPRGCGGRFLNTRNMNGTMKGGKNTDMFKTGDVQNFYPTGSQNSEVLQSDSSNLSSPKETSGSRFFDSSGVSNMYSSGNLDPLLFQNLRPPVQAIPDMMNTGHGIFMSASFNRISTHFSTSAVSDEAEVVGLDEEAELSAEEEIEEDEENEGGESVEKEGNGVVDEPKSIEDGRLYVGNLPFSMTPSQLSEIFAEAGKVANVEIVYDRVTDRSRGFAFVTMGSVEEAEEAVRLFDGSQVGGRTVKVNFPEVPRGGEREVMSAKIRSTYQGFVDSPHKLYVANLSWNLTSQGLKDAFADQPGFLSAKVIYDRASGRSRGFGFITFSSAEAMNNALDTMNEVDLEGRPLRLNIAGQKDPVSSPPVVETSDSENSEILSSLGS</sequence>
<dbReference type="Proteomes" id="UP000826656">
    <property type="component" value="Unassembled WGS sequence"/>
</dbReference>
<dbReference type="InterPro" id="IPR035979">
    <property type="entry name" value="RBD_domain_sf"/>
</dbReference>
<organism evidence="17 18">
    <name type="scientific">Solanum tuberosum</name>
    <name type="common">Potato</name>
    <dbReference type="NCBI Taxonomy" id="4113"/>
    <lineage>
        <taxon>Eukaryota</taxon>
        <taxon>Viridiplantae</taxon>
        <taxon>Streptophyta</taxon>
        <taxon>Embryophyta</taxon>
        <taxon>Tracheophyta</taxon>
        <taxon>Spermatophyta</taxon>
        <taxon>Magnoliopsida</taxon>
        <taxon>eudicotyledons</taxon>
        <taxon>Gunneridae</taxon>
        <taxon>Pentapetalae</taxon>
        <taxon>asterids</taxon>
        <taxon>lamiids</taxon>
        <taxon>Solanales</taxon>
        <taxon>Solanaceae</taxon>
        <taxon>Solanoideae</taxon>
        <taxon>Solaneae</taxon>
        <taxon>Solanum</taxon>
    </lineage>
</organism>
<dbReference type="PANTHER" id="PTHR48025:SF11">
    <property type="entry name" value="RNA-BINDING PROTEIN CP33, CHLOROPLASTIC"/>
    <property type="match status" value="1"/>
</dbReference>
<dbReference type="Gene3D" id="3.30.70.330">
    <property type="match status" value="2"/>
</dbReference>
<feature type="region of interest" description="Disordered" evidence="15">
    <location>
        <begin position="226"/>
        <end position="252"/>
    </location>
</feature>
<keyword evidence="10 14" id="KW-0804">Transcription</keyword>
<keyword evidence="12" id="KW-0687">Ribonucleoprotein</keyword>
<dbReference type="PANTHER" id="PTHR48025">
    <property type="entry name" value="OS02G0815200 PROTEIN"/>
    <property type="match status" value="1"/>
</dbReference>
<evidence type="ECO:0000256" key="2">
    <source>
        <dbReference type="ARBA" id="ARBA00004229"/>
    </source>
</evidence>
<dbReference type="Pfam" id="PF00076">
    <property type="entry name" value="RRM_1"/>
    <property type="match status" value="2"/>
</dbReference>
<comment type="subcellular location">
    <subcellularLocation>
        <location evidence="1 14">Nucleus</location>
    </subcellularLocation>
    <subcellularLocation>
        <location evidence="2">Plastid</location>
        <location evidence="2">Chloroplast</location>
    </subcellularLocation>
</comment>
<feature type="compositionally biased region" description="Basic and acidic residues" evidence="15">
    <location>
        <begin position="343"/>
        <end position="356"/>
    </location>
</feature>
<evidence type="ECO:0000256" key="1">
    <source>
        <dbReference type="ARBA" id="ARBA00004123"/>
    </source>
</evidence>
<keyword evidence="6" id="KW-0677">Repeat</keyword>
<protein>
    <recommendedName>
        <fullName evidence="14">Nuclear transcription factor Y subunit</fullName>
    </recommendedName>
</protein>
<feature type="domain" description="RRM" evidence="16">
    <location>
        <begin position="464"/>
        <end position="542"/>
    </location>
</feature>
<dbReference type="PRINTS" id="PR00616">
    <property type="entry name" value="CCAATSUBUNTB"/>
</dbReference>
<keyword evidence="8 14" id="KW-0805">Transcription regulation</keyword>
<evidence type="ECO:0000256" key="15">
    <source>
        <dbReference type="SAM" id="MobiDB-lite"/>
    </source>
</evidence>
<evidence type="ECO:0000256" key="10">
    <source>
        <dbReference type="ARBA" id="ARBA00023163"/>
    </source>
</evidence>
<dbReference type="PROSITE" id="PS51152">
    <property type="entry name" value="NFYA_HAP2_2"/>
    <property type="match status" value="1"/>
</dbReference>
<dbReference type="InterPro" id="IPR000504">
    <property type="entry name" value="RRM_dom"/>
</dbReference>
<comment type="subunit">
    <text evidence="14">Heterotrimer.</text>
</comment>
<dbReference type="SMART" id="SM00521">
    <property type="entry name" value="CBF"/>
    <property type="match status" value="1"/>
</dbReference>
<comment type="similarity">
    <text evidence="14">Belongs to the NFYA/HAP2 subunit family.</text>
</comment>
<dbReference type="SUPFAM" id="SSF54928">
    <property type="entry name" value="RNA-binding domain, RBD"/>
    <property type="match status" value="1"/>
</dbReference>
<keyword evidence="9 14" id="KW-0238">DNA-binding</keyword>
<evidence type="ECO:0000256" key="7">
    <source>
        <dbReference type="ARBA" id="ARBA00022884"/>
    </source>
</evidence>
<feature type="region of interest" description="Disordered" evidence="15">
    <location>
        <begin position="540"/>
        <end position="568"/>
    </location>
</feature>
<evidence type="ECO:0000256" key="5">
    <source>
        <dbReference type="ARBA" id="ARBA00022664"/>
    </source>
</evidence>
<evidence type="ECO:0000256" key="9">
    <source>
        <dbReference type="ARBA" id="ARBA00023125"/>
    </source>
</evidence>
<dbReference type="Gene3D" id="6.10.250.2430">
    <property type="match status" value="1"/>
</dbReference>
<evidence type="ECO:0000256" key="8">
    <source>
        <dbReference type="ARBA" id="ARBA00023015"/>
    </source>
</evidence>
<evidence type="ECO:0000313" key="18">
    <source>
        <dbReference type="Proteomes" id="UP000826656"/>
    </source>
</evidence>
<evidence type="ECO:0000256" key="14">
    <source>
        <dbReference type="RuleBase" id="RU367155"/>
    </source>
</evidence>
<dbReference type="InterPro" id="IPR001289">
    <property type="entry name" value="NFYA"/>
</dbReference>
<feature type="compositionally biased region" description="Polar residues" evidence="15">
    <location>
        <begin position="226"/>
        <end position="251"/>
    </location>
</feature>
<feature type="region of interest" description="Disordered" evidence="15">
    <location>
        <begin position="322"/>
        <end position="356"/>
    </location>
</feature>
<comment type="caution">
    <text evidence="17">The sequence shown here is derived from an EMBL/GenBank/DDBJ whole genome shotgun (WGS) entry which is preliminary data.</text>
</comment>
<feature type="domain" description="RRM" evidence="16">
    <location>
        <begin position="361"/>
        <end position="439"/>
    </location>
</feature>
<name>A0ABQ7WTJ9_SOLTU</name>
<dbReference type="InterPro" id="IPR012677">
    <property type="entry name" value="Nucleotide-bd_a/b_plait_sf"/>
</dbReference>
<dbReference type="InterPro" id="IPR048289">
    <property type="entry name" value="RRM2_NsCP33-like"/>
</dbReference>
<dbReference type="Pfam" id="PF02045">
    <property type="entry name" value="CBFB_NFYA"/>
    <property type="match status" value="1"/>
</dbReference>
<evidence type="ECO:0000313" key="17">
    <source>
        <dbReference type="EMBL" id="KAH0784077.1"/>
    </source>
</evidence>
<keyword evidence="18" id="KW-1185">Reference proteome</keyword>
<keyword evidence="11 14" id="KW-0539">Nucleus</keyword>
<dbReference type="CDD" id="cd21609">
    <property type="entry name" value="RRM1_PSRP2_like"/>
    <property type="match status" value="1"/>
</dbReference>
<keyword evidence="3" id="KW-0150">Chloroplast</keyword>
<keyword evidence="7 13" id="KW-0694">RNA-binding</keyword>
<keyword evidence="5" id="KW-0507">mRNA processing</keyword>
<proteinExistence type="inferred from homology"/>
<comment type="function">
    <text evidence="14">Component of the sequence-specific heterotrimeric transcription factor (NF-Y) which specifically recognizes a 5'-CCAAT-3' box motif found in the promoters of its target genes.</text>
</comment>
<evidence type="ECO:0000256" key="11">
    <source>
        <dbReference type="ARBA" id="ARBA00023242"/>
    </source>
</evidence>
<evidence type="ECO:0000256" key="4">
    <source>
        <dbReference type="ARBA" id="ARBA00022640"/>
    </source>
</evidence>
<evidence type="ECO:0000256" key="6">
    <source>
        <dbReference type="ARBA" id="ARBA00022737"/>
    </source>
</evidence>
<gene>
    <name evidence="17" type="ORF">KY290_003675</name>
</gene>
<evidence type="ECO:0000256" key="12">
    <source>
        <dbReference type="ARBA" id="ARBA00023274"/>
    </source>
</evidence>
<dbReference type="EMBL" id="JAIVGD010000001">
    <property type="protein sequence ID" value="KAH0784077.1"/>
    <property type="molecule type" value="Genomic_DNA"/>
</dbReference>
<accession>A0ABQ7WTJ9</accession>
<reference evidence="17 18" key="1">
    <citation type="journal article" date="2021" name="bioRxiv">
        <title>Chromosome-scale and haplotype-resolved genome assembly of a tetraploid potato cultivar.</title>
        <authorList>
            <person name="Sun H."/>
            <person name="Jiao W.-B."/>
            <person name="Krause K."/>
            <person name="Campoy J.A."/>
            <person name="Goel M."/>
            <person name="Folz-Donahue K."/>
            <person name="Kukat C."/>
            <person name="Huettel B."/>
            <person name="Schneeberger K."/>
        </authorList>
    </citation>
    <scope>NUCLEOTIDE SEQUENCE [LARGE SCALE GENOMIC DNA]</scope>
    <source>
        <strain evidence="17">SolTubOtavaFocal</strain>
        <tissue evidence="17">Leaves</tissue>
    </source>
</reference>
<dbReference type="SMART" id="SM00360">
    <property type="entry name" value="RRM"/>
    <property type="match status" value="2"/>
</dbReference>